<evidence type="ECO:0000313" key="1">
    <source>
        <dbReference type="EMBL" id="KAJ3835514.1"/>
    </source>
</evidence>
<dbReference type="Proteomes" id="UP001163846">
    <property type="component" value="Unassembled WGS sequence"/>
</dbReference>
<keyword evidence="2" id="KW-1185">Reference proteome</keyword>
<name>A0AA38UAC1_9AGAR</name>
<reference evidence="1" key="1">
    <citation type="submission" date="2022-08" db="EMBL/GenBank/DDBJ databases">
        <authorList>
            <consortium name="DOE Joint Genome Institute"/>
            <person name="Min B."/>
            <person name="Riley R."/>
            <person name="Sierra-Patev S."/>
            <person name="Naranjo-Ortiz M."/>
            <person name="Looney B."/>
            <person name="Konkel Z."/>
            <person name="Slot J.C."/>
            <person name="Sakamoto Y."/>
            <person name="Steenwyk J.L."/>
            <person name="Rokas A."/>
            <person name="Carro J."/>
            <person name="Camarero S."/>
            <person name="Ferreira P."/>
            <person name="Molpeceres G."/>
            <person name="Ruiz-Duenas F.J."/>
            <person name="Serrano A."/>
            <person name="Henrissat B."/>
            <person name="Drula E."/>
            <person name="Hughes K.W."/>
            <person name="Mata J.L."/>
            <person name="Ishikawa N.K."/>
            <person name="Vargas-Isla R."/>
            <person name="Ushijima S."/>
            <person name="Smith C.A."/>
            <person name="Ahrendt S."/>
            <person name="Andreopoulos W."/>
            <person name="He G."/>
            <person name="Labutti K."/>
            <person name="Lipzen A."/>
            <person name="Ng V."/>
            <person name="Sandor L."/>
            <person name="Barry K."/>
            <person name="Martinez A.T."/>
            <person name="Xiao Y."/>
            <person name="Gibbons J.G."/>
            <person name="Terashima K."/>
            <person name="Hibbett D.S."/>
            <person name="Grigoriev I.V."/>
        </authorList>
    </citation>
    <scope>NUCLEOTIDE SEQUENCE</scope>
    <source>
        <strain evidence="1">TFB9207</strain>
    </source>
</reference>
<evidence type="ECO:0000313" key="2">
    <source>
        <dbReference type="Proteomes" id="UP001163846"/>
    </source>
</evidence>
<protein>
    <submittedName>
        <fullName evidence="1">Uncharacterized protein</fullName>
    </submittedName>
</protein>
<proteinExistence type="predicted"/>
<gene>
    <name evidence="1" type="ORF">F5878DRAFT_627684</name>
</gene>
<accession>A0AA38UAC1</accession>
<dbReference type="EMBL" id="MU806404">
    <property type="protein sequence ID" value="KAJ3835514.1"/>
    <property type="molecule type" value="Genomic_DNA"/>
</dbReference>
<organism evidence="1 2">
    <name type="scientific">Lentinula raphanica</name>
    <dbReference type="NCBI Taxonomy" id="153919"/>
    <lineage>
        <taxon>Eukaryota</taxon>
        <taxon>Fungi</taxon>
        <taxon>Dikarya</taxon>
        <taxon>Basidiomycota</taxon>
        <taxon>Agaricomycotina</taxon>
        <taxon>Agaricomycetes</taxon>
        <taxon>Agaricomycetidae</taxon>
        <taxon>Agaricales</taxon>
        <taxon>Marasmiineae</taxon>
        <taxon>Omphalotaceae</taxon>
        <taxon>Lentinula</taxon>
    </lineage>
</organism>
<dbReference type="AlphaFoldDB" id="A0AA38UAC1"/>
<sequence>MADSAETRSICPHTRFGPLDQPPKCRYTCDPSCNHCTPLYYLGWLLPFEGLREYYPESKGDILTFWKEGITYPWNEAGYDVKYKSNIYKNRRYKPKFECMTYKKDCYIVVYITDNNTQESIDLAFNKEYVEDATRMAKVKENFGEMQWIRNF</sequence>
<comment type="caution">
    <text evidence="1">The sequence shown here is derived from an EMBL/GenBank/DDBJ whole genome shotgun (WGS) entry which is preliminary data.</text>
</comment>